<sequence length="123" mass="13718">VLHYTLDGTLSLPFLRQITIQCTAVVIDDEVWVGVPNDHVQSLCHEGHLLCQGDHDRIQLLLIGFDFFVVIHECSDLNFDIGHNVQLFFNDFGCVSIVVHRFFSIYGIHSSSSSISAKGTSLS</sequence>
<reference evidence="1" key="1">
    <citation type="submission" date="2014-05" db="EMBL/GenBank/DDBJ databases">
        <authorList>
            <person name="Chronopoulou M."/>
        </authorList>
    </citation>
    <scope>NUCLEOTIDE SEQUENCE</scope>
    <source>
        <tissue evidence="1">Whole organism</tissue>
    </source>
</reference>
<accession>A0A0K2VJU2</accession>
<evidence type="ECO:0000313" key="1">
    <source>
        <dbReference type="EMBL" id="CDW50724.1"/>
    </source>
</evidence>
<proteinExistence type="predicted"/>
<feature type="non-terminal residue" evidence="1">
    <location>
        <position position="1"/>
    </location>
</feature>
<organism evidence="1">
    <name type="scientific">Lepeophtheirus salmonis</name>
    <name type="common">Salmon louse</name>
    <name type="synonym">Caligus salmonis</name>
    <dbReference type="NCBI Taxonomy" id="72036"/>
    <lineage>
        <taxon>Eukaryota</taxon>
        <taxon>Metazoa</taxon>
        <taxon>Ecdysozoa</taxon>
        <taxon>Arthropoda</taxon>
        <taxon>Crustacea</taxon>
        <taxon>Multicrustacea</taxon>
        <taxon>Hexanauplia</taxon>
        <taxon>Copepoda</taxon>
        <taxon>Siphonostomatoida</taxon>
        <taxon>Caligidae</taxon>
        <taxon>Lepeophtheirus</taxon>
    </lineage>
</organism>
<dbReference type="EMBL" id="HACA01033363">
    <property type="protein sequence ID" value="CDW50724.1"/>
    <property type="molecule type" value="Transcribed_RNA"/>
</dbReference>
<dbReference type="AlphaFoldDB" id="A0A0K2VJU2"/>
<protein>
    <submittedName>
        <fullName evidence="1">Uncharacterized protein</fullName>
    </submittedName>
</protein>
<name>A0A0K2VJU2_LEPSM</name>